<dbReference type="GO" id="GO:0046983">
    <property type="term" value="F:protein dimerization activity"/>
    <property type="evidence" value="ECO:0007669"/>
    <property type="project" value="InterPro"/>
</dbReference>
<evidence type="ECO:0000313" key="2">
    <source>
        <dbReference type="EMBL" id="PPR03283.1"/>
    </source>
</evidence>
<dbReference type="InParanoid" id="A0A409YJQ0"/>
<accession>A0A409YJQ0</accession>
<organism evidence="2 3">
    <name type="scientific">Gymnopilus dilepis</name>
    <dbReference type="NCBI Taxonomy" id="231916"/>
    <lineage>
        <taxon>Eukaryota</taxon>
        <taxon>Fungi</taxon>
        <taxon>Dikarya</taxon>
        <taxon>Basidiomycota</taxon>
        <taxon>Agaricomycotina</taxon>
        <taxon>Agaricomycetes</taxon>
        <taxon>Agaricomycetidae</taxon>
        <taxon>Agaricales</taxon>
        <taxon>Agaricineae</taxon>
        <taxon>Hymenogastraceae</taxon>
        <taxon>Gymnopilus</taxon>
    </lineage>
</organism>
<evidence type="ECO:0000313" key="3">
    <source>
        <dbReference type="Proteomes" id="UP000284706"/>
    </source>
</evidence>
<dbReference type="EMBL" id="NHYE01000753">
    <property type="protein sequence ID" value="PPR03283.1"/>
    <property type="molecule type" value="Genomic_DNA"/>
</dbReference>
<keyword evidence="3" id="KW-1185">Reference proteome</keyword>
<gene>
    <name evidence="2" type="ORF">CVT26_008117</name>
</gene>
<comment type="caution">
    <text evidence="2">The sequence shown here is derived from an EMBL/GenBank/DDBJ whole genome shotgun (WGS) entry which is preliminary data.</text>
</comment>
<dbReference type="InterPro" id="IPR008906">
    <property type="entry name" value="HATC_C_dom"/>
</dbReference>
<name>A0A409YJQ0_9AGAR</name>
<dbReference type="Pfam" id="PF05699">
    <property type="entry name" value="Dimer_Tnp_hAT"/>
    <property type="match status" value="1"/>
</dbReference>
<dbReference type="InterPro" id="IPR012337">
    <property type="entry name" value="RNaseH-like_sf"/>
</dbReference>
<proteinExistence type="predicted"/>
<sequence length="82" mass="8999">MAMDYLSIPATTVDVEHIFSQSRLVLPHVRNCMSSQTTRASMCISAWSLLGLVKDSDIKAALREEVAGGEEELSDWDVVCAL</sequence>
<feature type="domain" description="HAT C-terminal dimerisation" evidence="1">
    <location>
        <begin position="1"/>
        <end position="47"/>
    </location>
</feature>
<dbReference type="AlphaFoldDB" id="A0A409YJQ0"/>
<dbReference type="SUPFAM" id="SSF53098">
    <property type="entry name" value="Ribonuclease H-like"/>
    <property type="match status" value="1"/>
</dbReference>
<protein>
    <recommendedName>
        <fullName evidence="1">HAT C-terminal dimerisation domain-containing protein</fullName>
    </recommendedName>
</protein>
<reference evidence="2 3" key="1">
    <citation type="journal article" date="2018" name="Evol. Lett.">
        <title>Horizontal gene cluster transfer increased hallucinogenic mushroom diversity.</title>
        <authorList>
            <person name="Reynolds H.T."/>
            <person name="Vijayakumar V."/>
            <person name="Gluck-Thaler E."/>
            <person name="Korotkin H.B."/>
            <person name="Matheny P.B."/>
            <person name="Slot J.C."/>
        </authorList>
    </citation>
    <scope>NUCLEOTIDE SEQUENCE [LARGE SCALE GENOMIC DNA]</scope>
    <source>
        <strain evidence="2 3">SRW20</strain>
    </source>
</reference>
<evidence type="ECO:0000259" key="1">
    <source>
        <dbReference type="Pfam" id="PF05699"/>
    </source>
</evidence>
<dbReference type="Proteomes" id="UP000284706">
    <property type="component" value="Unassembled WGS sequence"/>
</dbReference>
<dbReference type="OrthoDB" id="1715602at2759"/>